<dbReference type="InterPro" id="IPR017853">
    <property type="entry name" value="GH"/>
</dbReference>
<name>A0A4Y9ACI0_9BACI</name>
<gene>
    <name evidence="3" type="ORF">E4U82_06525</name>
</gene>
<accession>A0A4Y9ACI0</accession>
<dbReference type="Gene3D" id="3.20.20.80">
    <property type="entry name" value="Glycosidases"/>
    <property type="match status" value="1"/>
</dbReference>
<comment type="caution">
    <text evidence="3">The sequence shown here is derived from an EMBL/GenBank/DDBJ whole genome shotgun (WGS) entry which is preliminary data.</text>
</comment>
<proteinExistence type="predicted"/>
<dbReference type="SUPFAM" id="SSF51445">
    <property type="entry name" value="(Trans)glycosidases"/>
    <property type="match status" value="1"/>
</dbReference>
<feature type="region of interest" description="Disordered" evidence="1">
    <location>
        <begin position="30"/>
        <end position="53"/>
    </location>
</feature>
<dbReference type="AlphaFoldDB" id="A0A4Y9ACI0"/>
<dbReference type="Pfam" id="PF13200">
    <property type="entry name" value="DUF4015"/>
    <property type="match status" value="1"/>
</dbReference>
<evidence type="ECO:0000313" key="4">
    <source>
        <dbReference type="Proteomes" id="UP000298484"/>
    </source>
</evidence>
<reference evidence="3 4" key="1">
    <citation type="submission" date="2019-03" db="EMBL/GenBank/DDBJ databases">
        <title>Genome sequence of Lentibacillus salicampi ATCC BAA-719.</title>
        <authorList>
            <person name="Maclea K.S."/>
            <person name="Simoes Junior M."/>
        </authorList>
    </citation>
    <scope>NUCLEOTIDE SEQUENCE [LARGE SCALE GENOMIC DNA]</scope>
    <source>
        <strain evidence="3 4">ATCC BAA-719</strain>
    </source>
</reference>
<evidence type="ECO:0000256" key="1">
    <source>
        <dbReference type="SAM" id="MobiDB-lite"/>
    </source>
</evidence>
<organism evidence="3 4">
    <name type="scientific">Lentibacillus salicampi</name>
    <dbReference type="NCBI Taxonomy" id="175306"/>
    <lineage>
        <taxon>Bacteria</taxon>
        <taxon>Bacillati</taxon>
        <taxon>Bacillota</taxon>
        <taxon>Bacilli</taxon>
        <taxon>Bacillales</taxon>
        <taxon>Bacillaceae</taxon>
        <taxon>Lentibacillus</taxon>
    </lineage>
</organism>
<evidence type="ECO:0000313" key="3">
    <source>
        <dbReference type="EMBL" id="TFJ93608.1"/>
    </source>
</evidence>
<dbReference type="Proteomes" id="UP000298484">
    <property type="component" value="Unassembled WGS sequence"/>
</dbReference>
<sequence>MKRKHLRISAFVIILLVIVTIIPITAQQTSGEETLEASPHMERQTNLSTIDNEQKMQRFTYDSGLDFDYPDAVRGIYVTGPSAGGKKFNSLVDLVDTSDLNAMVIDIKEDHGNLTISVPEDSPYSDAAQNYIDEPRKMLEKLEEKGIYPIARIVVFKDSVLAEQHPELSFKKNGEVWTNNKGEAFVNPFQKKVWEYNLDIAKKAAELGFQEIQFDYVRFPEGFENKDDELSYNQGDYKNEDMSNVKRRVKAVTEFVEYAKAELDYYDVDVAVDIFGYTATIEEAPGIGQNFPEIAGNVDVISSMIYPSHWTSYFDIEFPDKEPYKTIDAYAKAENGILDQLGENKPVSRPWIQDFEAPWLYSGAPTEYGKAEVEAQIKALNKNGINEFLIWNAGNTYTENVDYTPMD</sequence>
<protein>
    <submittedName>
        <fullName evidence="3">GTP-binding protein</fullName>
    </submittedName>
</protein>
<dbReference type="EMBL" id="SRHY01000005">
    <property type="protein sequence ID" value="TFJ93608.1"/>
    <property type="molecule type" value="Genomic_DNA"/>
</dbReference>
<feature type="domain" description="DUF4015" evidence="2">
    <location>
        <begin position="75"/>
        <end position="397"/>
    </location>
</feature>
<dbReference type="InterPro" id="IPR025275">
    <property type="entry name" value="DUF4015"/>
</dbReference>
<dbReference type="OrthoDB" id="9774125at2"/>
<keyword evidence="4" id="KW-1185">Reference proteome</keyword>
<evidence type="ECO:0000259" key="2">
    <source>
        <dbReference type="Pfam" id="PF13200"/>
    </source>
</evidence>
<dbReference type="RefSeq" id="WP_135109311.1">
    <property type="nucleotide sequence ID" value="NZ_SRHY01000005.1"/>
</dbReference>